<dbReference type="GO" id="GO:0006865">
    <property type="term" value="P:amino acid transport"/>
    <property type="evidence" value="ECO:0007669"/>
    <property type="project" value="TreeGrafter"/>
</dbReference>
<dbReference type="GO" id="GO:0043190">
    <property type="term" value="C:ATP-binding cassette (ABC) transporter complex"/>
    <property type="evidence" value="ECO:0007669"/>
    <property type="project" value="InterPro"/>
</dbReference>
<dbReference type="InterPro" id="IPR010065">
    <property type="entry name" value="AA_ABC_transptr_permease_3TM"/>
</dbReference>
<keyword evidence="5 8" id="KW-0812">Transmembrane</keyword>
<comment type="subcellular location">
    <subcellularLocation>
        <location evidence="1">Cell inner membrane</location>
        <topology evidence="1">Multi-pass membrane protein</topology>
    </subcellularLocation>
    <subcellularLocation>
        <location evidence="8">Cell membrane</location>
        <topology evidence="8">Multi-pass membrane protein</topology>
    </subcellularLocation>
</comment>
<dbReference type="GO" id="GO:0022857">
    <property type="term" value="F:transmembrane transporter activity"/>
    <property type="evidence" value="ECO:0007669"/>
    <property type="project" value="InterPro"/>
</dbReference>
<evidence type="ECO:0000256" key="5">
    <source>
        <dbReference type="ARBA" id="ARBA00022692"/>
    </source>
</evidence>
<organism evidence="10 11">
    <name type="scientific">Robbsia andropogonis</name>
    <dbReference type="NCBI Taxonomy" id="28092"/>
    <lineage>
        <taxon>Bacteria</taxon>
        <taxon>Pseudomonadati</taxon>
        <taxon>Pseudomonadota</taxon>
        <taxon>Betaproteobacteria</taxon>
        <taxon>Burkholderiales</taxon>
        <taxon>Burkholderiaceae</taxon>
        <taxon>Robbsia</taxon>
    </lineage>
</organism>
<dbReference type="Proteomes" id="UP000033618">
    <property type="component" value="Unassembled WGS sequence"/>
</dbReference>
<gene>
    <name evidence="10" type="ORF">WM40_10600</name>
</gene>
<comment type="caution">
    <text evidence="10">The sequence shown here is derived from an EMBL/GenBank/DDBJ whole genome shotgun (WGS) entry which is preliminary data.</text>
</comment>
<evidence type="ECO:0000256" key="3">
    <source>
        <dbReference type="ARBA" id="ARBA00022448"/>
    </source>
</evidence>
<dbReference type="PROSITE" id="PS50928">
    <property type="entry name" value="ABC_TM1"/>
    <property type="match status" value="1"/>
</dbReference>
<evidence type="ECO:0000256" key="8">
    <source>
        <dbReference type="RuleBase" id="RU363032"/>
    </source>
</evidence>
<reference evidence="10 11" key="1">
    <citation type="submission" date="2015-03" db="EMBL/GenBank/DDBJ databases">
        <title>Draft Genome Sequence of Burkholderia andropogonis type strain ICMP2807, isolated from Sorghum bicolor.</title>
        <authorList>
            <person name="Lopes-Santos L."/>
            <person name="Castro D.B."/>
            <person name="Ottoboni L.M."/>
            <person name="Park D."/>
            <person name="Weirc B.S."/>
            <person name="Destefano S.A."/>
        </authorList>
    </citation>
    <scope>NUCLEOTIDE SEQUENCE [LARGE SCALE GENOMIC DNA]</scope>
    <source>
        <strain evidence="10 11">ICMP2807</strain>
    </source>
</reference>
<dbReference type="SUPFAM" id="SSF161098">
    <property type="entry name" value="MetI-like"/>
    <property type="match status" value="1"/>
</dbReference>
<dbReference type="AlphaFoldDB" id="A0A0F5K074"/>
<dbReference type="PANTHER" id="PTHR30614:SF35">
    <property type="entry name" value="ABC TRANSPORTER PERMEASE PROTEIN"/>
    <property type="match status" value="1"/>
</dbReference>
<dbReference type="RefSeq" id="WP_024902310.1">
    <property type="nucleotide sequence ID" value="NZ_CADFGU010000001.1"/>
</dbReference>
<dbReference type="NCBIfam" id="TIGR01726">
    <property type="entry name" value="HEQRo_perm_3TM"/>
    <property type="match status" value="1"/>
</dbReference>
<dbReference type="InterPro" id="IPR000515">
    <property type="entry name" value="MetI-like"/>
</dbReference>
<dbReference type="EMBL" id="LAQU01000009">
    <property type="protein sequence ID" value="KKB63488.1"/>
    <property type="molecule type" value="Genomic_DNA"/>
</dbReference>
<feature type="domain" description="ABC transmembrane type-1" evidence="9">
    <location>
        <begin position="21"/>
        <end position="209"/>
    </location>
</feature>
<dbReference type="InterPro" id="IPR043429">
    <property type="entry name" value="ArtM/GltK/GlnP/TcyL/YhdX-like"/>
</dbReference>
<dbReference type="InterPro" id="IPR035906">
    <property type="entry name" value="MetI-like_sf"/>
</dbReference>
<dbReference type="OrthoDB" id="6580405at2"/>
<dbReference type="PANTHER" id="PTHR30614">
    <property type="entry name" value="MEMBRANE COMPONENT OF AMINO ACID ABC TRANSPORTER"/>
    <property type="match status" value="1"/>
</dbReference>
<accession>A0A0F5K074</accession>
<sequence length="232" mass="25659">MAYQFDFGAVFDYTPVLVTGIEVTIELTVAGGILGMLVAIFCAWVRTDGPTWLRPIVGLYVEVIRNTPFLIQLFFIFFGLPARGIRINEMEAAILAMVINLGAYNTEIIRAGIAAIPRGQREAAASLAMSRGQAFRYIILQPALQKMWPALSSQLVIVMLGSAVCSTIAVTELSFAANFIQGRNFRSFESYAITTVIYLVLAIVLRQILRYIGDRYVVNRRPRSVPFPGGRA</sequence>
<evidence type="ECO:0000256" key="2">
    <source>
        <dbReference type="ARBA" id="ARBA00010072"/>
    </source>
</evidence>
<evidence type="ECO:0000313" key="11">
    <source>
        <dbReference type="Proteomes" id="UP000033618"/>
    </source>
</evidence>
<evidence type="ECO:0000259" key="9">
    <source>
        <dbReference type="PROSITE" id="PS50928"/>
    </source>
</evidence>
<evidence type="ECO:0000256" key="4">
    <source>
        <dbReference type="ARBA" id="ARBA00022475"/>
    </source>
</evidence>
<dbReference type="STRING" id="28092.WM40_10600"/>
<keyword evidence="7 8" id="KW-0472">Membrane</keyword>
<feature type="transmembrane region" description="Helical" evidence="8">
    <location>
        <begin position="57"/>
        <end position="80"/>
    </location>
</feature>
<comment type="similarity">
    <text evidence="2">Belongs to the binding-protein-dependent transport system permease family. HisMQ subfamily.</text>
</comment>
<name>A0A0F5K074_9BURK</name>
<dbReference type="CDD" id="cd06261">
    <property type="entry name" value="TM_PBP2"/>
    <property type="match status" value="1"/>
</dbReference>
<feature type="transmembrane region" description="Helical" evidence="8">
    <location>
        <begin position="192"/>
        <end position="213"/>
    </location>
</feature>
<feature type="transmembrane region" description="Helical" evidence="8">
    <location>
        <begin position="23"/>
        <end position="45"/>
    </location>
</feature>
<evidence type="ECO:0000256" key="6">
    <source>
        <dbReference type="ARBA" id="ARBA00022989"/>
    </source>
</evidence>
<proteinExistence type="inferred from homology"/>
<dbReference type="Gene3D" id="1.10.3720.10">
    <property type="entry name" value="MetI-like"/>
    <property type="match status" value="1"/>
</dbReference>
<evidence type="ECO:0000313" key="10">
    <source>
        <dbReference type="EMBL" id="KKB63488.1"/>
    </source>
</evidence>
<evidence type="ECO:0000256" key="1">
    <source>
        <dbReference type="ARBA" id="ARBA00004429"/>
    </source>
</evidence>
<keyword evidence="6 8" id="KW-1133">Transmembrane helix</keyword>
<dbReference type="PATRIC" id="fig|28092.6.peg.2501"/>
<keyword evidence="3 8" id="KW-0813">Transport</keyword>
<protein>
    <submittedName>
        <fullName evidence="10">Polar amino acid ABC transporter permease</fullName>
    </submittedName>
</protein>
<feature type="transmembrane region" description="Helical" evidence="8">
    <location>
        <begin position="92"/>
        <end position="113"/>
    </location>
</feature>
<feature type="transmembrane region" description="Helical" evidence="8">
    <location>
        <begin position="155"/>
        <end position="180"/>
    </location>
</feature>
<keyword evidence="11" id="KW-1185">Reference proteome</keyword>
<keyword evidence="4" id="KW-1003">Cell membrane</keyword>
<evidence type="ECO:0000256" key="7">
    <source>
        <dbReference type="ARBA" id="ARBA00023136"/>
    </source>
</evidence>
<dbReference type="Pfam" id="PF00528">
    <property type="entry name" value="BPD_transp_1"/>
    <property type="match status" value="1"/>
</dbReference>